<dbReference type="PANTHER" id="PTHR33112:SF16">
    <property type="entry name" value="HETEROKARYON INCOMPATIBILITY DOMAIN-CONTAINING PROTEIN"/>
    <property type="match status" value="1"/>
</dbReference>
<evidence type="ECO:0000313" key="3">
    <source>
        <dbReference type="Proteomes" id="UP000799770"/>
    </source>
</evidence>
<evidence type="ECO:0000313" key="2">
    <source>
        <dbReference type="EMBL" id="KAF2111044.1"/>
    </source>
</evidence>
<dbReference type="EMBL" id="ML977336">
    <property type="protein sequence ID" value="KAF2111044.1"/>
    <property type="molecule type" value="Genomic_DNA"/>
</dbReference>
<evidence type="ECO:0000256" key="1">
    <source>
        <dbReference type="SAM" id="SignalP"/>
    </source>
</evidence>
<dbReference type="AlphaFoldDB" id="A0A6A5YW84"/>
<dbReference type="Proteomes" id="UP000799770">
    <property type="component" value="Unassembled WGS sequence"/>
</dbReference>
<proteinExistence type="predicted"/>
<name>A0A6A5YW84_9PLEO</name>
<accession>A0A6A5YW84</accession>
<dbReference type="OrthoDB" id="3486565at2759"/>
<keyword evidence="1" id="KW-0732">Signal</keyword>
<organism evidence="2 3">
    <name type="scientific">Lophiotrema nucula</name>
    <dbReference type="NCBI Taxonomy" id="690887"/>
    <lineage>
        <taxon>Eukaryota</taxon>
        <taxon>Fungi</taxon>
        <taxon>Dikarya</taxon>
        <taxon>Ascomycota</taxon>
        <taxon>Pezizomycotina</taxon>
        <taxon>Dothideomycetes</taxon>
        <taxon>Pleosporomycetidae</taxon>
        <taxon>Pleosporales</taxon>
        <taxon>Lophiotremataceae</taxon>
        <taxon>Lophiotrema</taxon>
    </lineage>
</organism>
<protein>
    <recommendedName>
        <fullName evidence="4">Heterokaryon incompatibility domain-containing protein</fullName>
    </recommendedName>
</protein>
<keyword evidence="3" id="KW-1185">Reference proteome</keyword>
<feature type="chain" id="PRO_5025533701" description="Heterokaryon incompatibility domain-containing protein" evidence="1">
    <location>
        <begin position="19"/>
        <end position="340"/>
    </location>
</feature>
<sequence>MAWLYDSALVTISALSSADSTQDCRVGNPRAATHDRRFFDVDLGAFRIRLFEREILNWHEEYGDDTYRRGEFGANPLRRRAWTLQERELSARNIHFSQNLVLWECKTLKASRELPWHEVKPEDDFQPWPVRNAAQESLLPNGPVQARDRWYALMEDYMARILTKSSPTSYQHFWDLVKAFSVKYSQASISLDYGLTIYRTPYSGGWSLVQDNGRIQDKAQTSGNRADLKTLEAWETAETADGSIAGVIYLDVRNELQNDSQVWCVNVRPEPFWSAIQIPYELHGQHIFAPEDLDPKDAMVMGLAIQQDDNVASTFRRAGLVRWVKKSVLSGITSREFTLI</sequence>
<reference evidence="2" key="1">
    <citation type="journal article" date="2020" name="Stud. Mycol.">
        <title>101 Dothideomycetes genomes: a test case for predicting lifestyles and emergence of pathogens.</title>
        <authorList>
            <person name="Haridas S."/>
            <person name="Albert R."/>
            <person name="Binder M."/>
            <person name="Bloem J."/>
            <person name="Labutti K."/>
            <person name="Salamov A."/>
            <person name="Andreopoulos B."/>
            <person name="Baker S."/>
            <person name="Barry K."/>
            <person name="Bills G."/>
            <person name="Bluhm B."/>
            <person name="Cannon C."/>
            <person name="Castanera R."/>
            <person name="Culley D."/>
            <person name="Daum C."/>
            <person name="Ezra D."/>
            <person name="Gonzalez J."/>
            <person name="Henrissat B."/>
            <person name="Kuo A."/>
            <person name="Liang C."/>
            <person name="Lipzen A."/>
            <person name="Lutzoni F."/>
            <person name="Magnuson J."/>
            <person name="Mondo S."/>
            <person name="Nolan M."/>
            <person name="Ohm R."/>
            <person name="Pangilinan J."/>
            <person name="Park H.-J."/>
            <person name="Ramirez L."/>
            <person name="Alfaro M."/>
            <person name="Sun H."/>
            <person name="Tritt A."/>
            <person name="Yoshinaga Y."/>
            <person name="Zwiers L.-H."/>
            <person name="Turgeon B."/>
            <person name="Goodwin S."/>
            <person name="Spatafora J."/>
            <person name="Crous P."/>
            <person name="Grigoriev I."/>
        </authorList>
    </citation>
    <scope>NUCLEOTIDE SEQUENCE</scope>
    <source>
        <strain evidence="2">CBS 627.86</strain>
    </source>
</reference>
<feature type="signal peptide" evidence="1">
    <location>
        <begin position="1"/>
        <end position="18"/>
    </location>
</feature>
<gene>
    <name evidence="2" type="ORF">BDV96DRAFT_650646</name>
</gene>
<dbReference type="PANTHER" id="PTHR33112">
    <property type="entry name" value="DOMAIN PROTEIN, PUTATIVE-RELATED"/>
    <property type="match status" value="1"/>
</dbReference>
<evidence type="ECO:0008006" key="4">
    <source>
        <dbReference type="Google" id="ProtNLM"/>
    </source>
</evidence>